<name>A0ACC0X5I6_9ROSI</name>
<reference evidence="2" key="1">
    <citation type="journal article" date="2023" name="G3 (Bethesda)">
        <title>Genome assembly and association tests identify interacting loci associated with vigor, precocity, and sex in interspecific pistachio rootstocks.</title>
        <authorList>
            <person name="Palmer W."/>
            <person name="Jacygrad E."/>
            <person name="Sagayaradj S."/>
            <person name="Cavanaugh K."/>
            <person name="Han R."/>
            <person name="Bertier L."/>
            <person name="Beede B."/>
            <person name="Kafkas S."/>
            <person name="Golino D."/>
            <person name="Preece J."/>
            <person name="Michelmore R."/>
        </authorList>
    </citation>
    <scope>NUCLEOTIDE SEQUENCE [LARGE SCALE GENOMIC DNA]</scope>
</reference>
<comment type="caution">
    <text evidence="1">The sequence shown here is derived from an EMBL/GenBank/DDBJ whole genome shotgun (WGS) entry which is preliminary data.</text>
</comment>
<organism evidence="1 2">
    <name type="scientific">Pistacia integerrima</name>
    <dbReference type="NCBI Taxonomy" id="434235"/>
    <lineage>
        <taxon>Eukaryota</taxon>
        <taxon>Viridiplantae</taxon>
        <taxon>Streptophyta</taxon>
        <taxon>Embryophyta</taxon>
        <taxon>Tracheophyta</taxon>
        <taxon>Spermatophyta</taxon>
        <taxon>Magnoliopsida</taxon>
        <taxon>eudicotyledons</taxon>
        <taxon>Gunneridae</taxon>
        <taxon>Pentapetalae</taxon>
        <taxon>rosids</taxon>
        <taxon>malvids</taxon>
        <taxon>Sapindales</taxon>
        <taxon>Anacardiaceae</taxon>
        <taxon>Pistacia</taxon>
    </lineage>
</organism>
<evidence type="ECO:0000313" key="1">
    <source>
        <dbReference type="EMBL" id="KAJ0010340.1"/>
    </source>
</evidence>
<protein>
    <submittedName>
        <fullName evidence="1">Uncharacterized protein</fullName>
    </submittedName>
</protein>
<proteinExistence type="predicted"/>
<accession>A0ACC0X5I6</accession>
<evidence type="ECO:0000313" key="2">
    <source>
        <dbReference type="Proteomes" id="UP001163603"/>
    </source>
</evidence>
<keyword evidence="2" id="KW-1185">Reference proteome</keyword>
<dbReference type="EMBL" id="CM047749">
    <property type="protein sequence ID" value="KAJ0010340.1"/>
    <property type="molecule type" value="Genomic_DNA"/>
</dbReference>
<dbReference type="Proteomes" id="UP001163603">
    <property type="component" value="Chromosome 14"/>
</dbReference>
<gene>
    <name evidence="1" type="ORF">Pint_33492</name>
</gene>
<sequence length="103" mass="11536">MAPGCKKKTTLPSNIHPKQIESNSIRLSPRITKGASNSKKVSPRISNGISPPTSTKIDDLTLTPNEPMRSESLNTRGRLFVFCFLLILIVHFSYYLYINLCEV</sequence>